<protein>
    <submittedName>
        <fullName evidence="4">3-oxoacyl-reductase</fullName>
    </submittedName>
</protein>
<dbReference type="PANTHER" id="PTHR43544:SF32">
    <property type="entry name" value="CHAIN DEHYDROGENASE, PUTATIVE (AFU_ORTHOLOGUE AFUA_5G01530)-RELATED"/>
    <property type="match status" value="1"/>
</dbReference>
<dbReference type="PANTHER" id="PTHR43544">
    <property type="entry name" value="SHORT-CHAIN DEHYDROGENASE/REDUCTASE"/>
    <property type="match status" value="1"/>
</dbReference>
<accession>A0A316VR49</accession>
<dbReference type="OrthoDB" id="3192213at2759"/>
<dbReference type="InterPro" id="IPR002347">
    <property type="entry name" value="SDR_fam"/>
</dbReference>
<dbReference type="Pfam" id="PF00106">
    <property type="entry name" value="adh_short"/>
    <property type="match status" value="1"/>
</dbReference>
<dbReference type="PROSITE" id="PS00061">
    <property type="entry name" value="ADH_SHORT"/>
    <property type="match status" value="1"/>
</dbReference>
<dbReference type="Gene3D" id="3.40.50.720">
    <property type="entry name" value="NAD(P)-binding Rossmann-like Domain"/>
    <property type="match status" value="1"/>
</dbReference>
<dbReference type="GO" id="GO:0016491">
    <property type="term" value="F:oxidoreductase activity"/>
    <property type="evidence" value="ECO:0007669"/>
    <property type="project" value="TreeGrafter"/>
</dbReference>
<dbReference type="GeneID" id="37022510"/>
<dbReference type="Proteomes" id="UP000245771">
    <property type="component" value="Unassembled WGS sequence"/>
</dbReference>
<reference evidence="4 5" key="1">
    <citation type="journal article" date="2018" name="Mol. Biol. Evol.">
        <title>Broad Genomic Sampling Reveals a Smut Pathogenic Ancestry of the Fungal Clade Ustilaginomycotina.</title>
        <authorList>
            <person name="Kijpornyongpan T."/>
            <person name="Mondo S.J."/>
            <person name="Barry K."/>
            <person name="Sandor L."/>
            <person name="Lee J."/>
            <person name="Lipzen A."/>
            <person name="Pangilinan J."/>
            <person name="LaButti K."/>
            <person name="Hainaut M."/>
            <person name="Henrissat B."/>
            <person name="Grigoriev I.V."/>
            <person name="Spatafora J.W."/>
            <person name="Aime M.C."/>
        </authorList>
    </citation>
    <scope>NUCLEOTIDE SEQUENCE [LARGE SCALE GENOMIC DNA]</scope>
    <source>
        <strain evidence="4 5">MCA 3882</strain>
    </source>
</reference>
<dbReference type="GO" id="GO:0019748">
    <property type="term" value="P:secondary metabolic process"/>
    <property type="evidence" value="ECO:0007669"/>
    <property type="project" value="TreeGrafter"/>
</dbReference>
<dbReference type="RefSeq" id="XP_025358277.1">
    <property type="nucleotide sequence ID" value="XM_025500729.1"/>
</dbReference>
<keyword evidence="5" id="KW-1185">Reference proteome</keyword>
<evidence type="ECO:0000313" key="4">
    <source>
        <dbReference type="EMBL" id="PWN37975.1"/>
    </source>
</evidence>
<organism evidence="4 5">
    <name type="scientific">Meira miltonrushii</name>
    <dbReference type="NCBI Taxonomy" id="1280837"/>
    <lineage>
        <taxon>Eukaryota</taxon>
        <taxon>Fungi</taxon>
        <taxon>Dikarya</taxon>
        <taxon>Basidiomycota</taxon>
        <taxon>Ustilaginomycotina</taxon>
        <taxon>Exobasidiomycetes</taxon>
        <taxon>Exobasidiales</taxon>
        <taxon>Brachybasidiaceae</taxon>
        <taxon>Meira</taxon>
    </lineage>
</organism>
<dbReference type="AlphaFoldDB" id="A0A316VR49"/>
<dbReference type="PRINTS" id="PR00080">
    <property type="entry name" value="SDRFAMILY"/>
</dbReference>
<evidence type="ECO:0000256" key="3">
    <source>
        <dbReference type="RuleBase" id="RU000363"/>
    </source>
</evidence>
<dbReference type="InterPro" id="IPR036291">
    <property type="entry name" value="NAD(P)-bd_dom_sf"/>
</dbReference>
<dbReference type="InterPro" id="IPR051468">
    <property type="entry name" value="Fungal_SecMetab_SDRs"/>
</dbReference>
<dbReference type="GO" id="GO:0005737">
    <property type="term" value="C:cytoplasm"/>
    <property type="evidence" value="ECO:0007669"/>
    <property type="project" value="TreeGrafter"/>
</dbReference>
<dbReference type="SUPFAM" id="SSF51735">
    <property type="entry name" value="NAD(P)-binding Rossmann-fold domains"/>
    <property type="match status" value="1"/>
</dbReference>
<evidence type="ECO:0000256" key="1">
    <source>
        <dbReference type="ARBA" id="ARBA00006484"/>
    </source>
</evidence>
<keyword evidence="2" id="KW-0521">NADP</keyword>
<gene>
    <name evidence="4" type="ORF">FA14DRAFT_177253</name>
</gene>
<dbReference type="InParanoid" id="A0A316VR49"/>
<comment type="similarity">
    <text evidence="1 3">Belongs to the short-chain dehydrogenases/reductases (SDR) family.</text>
</comment>
<name>A0A316VR49_9BASI</name>
<dbReference type="InterPro" id="IPR020904">
    <property type="entry name" value="Sc_DH/Rdtase_CS"/>
</dbReference>
<proteinExistence type="inferred from homology"/>
<evidence type="ECO:0000256" key="2">
    <source>
        <dbReference type="ARBA" id="ARBA00022857"/>
    </source>
</evidence>
<sequence>MIDILITGANQGIGYATVQQLISDSSEEVRVYVGARSLAKATEAIEKINIPSGRSAQTELIPIEIDITKNETIEKAATQIPFLDILVNNAGIYVPDDFSNLDKLVEGMQNQFNTNLIGPIAVTTSFLPILEKSKNRPAIINVSTGLSSFVNMTNSASPQYGNTEMMYPASKTALNAYTVWLSKQRPDWRIVSFAPGHTATALNGFNGRQTVETAAKYLFDVIHDAKGPSGVLIQRAEVIGW</sequence>
<dbReference type="PRINTS" id="PR00081">
    <property type="entry name" value="GDHRDH"/>
</dbReference>
<evidence type="ECO:0000313" key="5">
    <source>
        <dbReference type="Proteomes" id="UP000245771"/>
    </source>
</evidence>
<dbReference type="EMBL" id="KZ819602">
    <property type="protein sequence ID" value="PWN37975.1"/>
    <property type="molecule type" value="Genomic_DNA"/>
</dbReference>